<keyword evidence="10 12" id="KW-1133">Transmembrane helix</keyword>
<comment type="similarity">
    <text evidence="3 12">Belongs to the CcmD/CycX/HelD family.</text>
</comment>
<dbReference type="GO" id="GO:0015886">
    <property type="term" value="P:heme transport"/>
    <property type="evidence" value="ECO:0007669"/>
    <property type="project" value="InterPro"/>
</dbReference>
<dbReference type="AlphaFoldDB" id="A0A3N4DCF3"/>
<evidence type="ECO:0000256" key="1">
    <source>
        <dbReference type="ARBA" id="ARBA00002442"/>
    </source>
</evidence>
<feature type="transmembrane region" description="Helical" evidence="12">
    <location>
        <begin position="15"/>
        <end position="36"/>
    </location>
</feature>
<reference evidence="13 15" key="1">
    <citation type="submission" date="2018-11" db="EMBL/GenBank/DDBJ databases">
        <title>Shewanella sp. M2.</title>
        <authorList>
            <person name="Hwang Y.J."/>
            <person name="Hwang C.Y."/>
        </authorList>
    </citation>
    <scope>NUCLEOTIDE SEQUENCE [LARGE SCALE GENOMIC DNA]</scope>
    <source>
        <strain evidence="13 15">M2</strain>
    </source>
</reference>
<sequence length="70" mass="8070">MQFDSLKDFINMGGYGFYVWLSYGVTIGSLGTLIILSVRKKRTVLIEIAKKITREQRLKETRGNNRESKT</sequence>
<evidence type="ECO:0000256" key="9">
    <source>
        <dbReference type="ARBA" id="ARBA00022748"/>
    </source>
</evidence>
<comment type="subcellular location">
    <subcellularLocation>
        <location evidence="2 12">Cell inner membrane</location>
        <topology evidence="2 12">Single-pass membrane protein</topology>
    </subcellularLocation>
</comment>
<keyword evidence="8 12" id="KW-0812">Transmembrane</keyword>
<evidence type="ECO:0000313" key="14">
    <source>
        <dbReference type="EMBL" id="RPA23156.1"/>
    </source>
</evidence>
<accession>A0A3N4DCF3</accession>
<dbReference type="InterPro" id="IPR007078">
    <property type="entry name" value="Haem_export_protD_CcmD"/>
</dbReference>
<dbReference type="Proteomes" id="UP000278855">
    <property type="component" value="Unassembled WGS sequence"/>
</dbReference>
<evidence type="ECO:0000256" key="5">
    <source>
        <dbReference type="ARBA" id="ARBA00022448"/>
    </source>
</evidence>
<evidence type="ECO:0000256" key="3">
    <source>
        <dbReference type="ARBA" id="ARBA00008741"/>
    </source>
</evidence>
<keyword evidence="6 12" id="KW-1003">Cell membrane</keyword>
<evidence type="ECO:0000256" key="12">
    <source>
        <dbReference type="RuleBase" id="RU363101"/>
    </source>
</evidence>
<evidence type="ECO:0000256" key="10">
    <source>
        <dbReference type="ARBA" id="ARBA00022989"/>
    </source>
</evidence>
<comment type="function">
    <text evidence="1 12">Required for the export of heme to the periplasm for the biogenesis of c-type cytochromes.</text>
</comment>
<keyword evidence="5 12" id="KW-0813">Transport</keyword>
<reference evidence="14" key="3">
    <citation type="submission" date="2018-11" db="EMBL/GenBank/DDBJ databases">
        <authorList>
            <person name="Hwang Y.J."/>
            <person name="Hwang C.Y."/>
        </authorList>
    </citation>
    <scope>NUCLEOTIDE SEQUENCE</scope>
    <source>
        <strain evidence="14">R106</strain>
    </source>
</reference>
<dbReference type="Pfam" id="PF04995">
    <property type="entry name" value="CcmD"/>
    <property type="match status" value="1"/>
</dbReference>
<dbReference type="GO" id="GO:0017004">
    <property type="term" value="P:cytochrome complex assembly"/>
    <property type="evidence" value="ECO:0007669"/>
    <property type="project" value="UniProtKB-KW"/>
</dbReference>
<dbReference type="RefSeq" id="WP_101033757.1">
    <property type="nucleotide sequence ID" value="NZ_CP034073.1"/>
</dbReference>
<dbReference type="InterPro" id="IPR052075">
    <property type="entry name" value="Heme_exporter_D"/>
</dbReference>
<evidence type="ECO:0000256" key="11">
    <source>
        <dbReference type="ARBA" id="ARBA00023136"/>
    </source>
</evidence>
<dbReference type="KEGG" id="spsr:EGC80_05940"/>
<dbReference type="PANTHER" id="PTHR37531">
    <property type="entry name" value="HEME EXPORTER PROTEIN D"/>
    <property type="match status" value="1"/>
</dbReference>
<evidence type="ECO:0000256" key="6">
    <source>
        <dbReference type="ARBA" id="ARBA00022475"/>
    </source>
</evidence>
<dbReference type="Proteomes" id="UP000273778">
    <property type="component" value="Chromosome"/>
</dbReference>
<evidence type="ECO:0000256" key="2">
    <source>
        <dbReference type="ARBA" id="ARBA00004377"/>
    </source>
</evidence>
<evidence type="ECO:0000313" key="16">
    <source>
        <dbReference type="Proteomes" id="UP000278855"/>
    </source>
</evidence>
<keyword evidence="9 12" id="KW-0201">Cytochrome c-type biogenesis</keyword>
<organism evidence="14 16">
    <name type="scientific">Shewanella psychromarinicola</name>
    <dbReference type="NCBI Taxonomy" id="2487742"/>
    <lineage>
        <taxon>Bacteria</taxon>
        <taxon>Pseudomonadati</taxon>
        <taxon>Pseudomonadota</taxon>
        <taxon>Gammaproteobacteria</taxon>
        <taxon>Alteromonadales</taxon>
        <taxon>Shewanellaceae</taxon>
        <taxon>Shewanella</taxon>
    </lineage>
</organism>
<evidence type="ECO:0000313" key="13">
    <source>
        <dbReference type="EMBL" id="AZG34513.1"/>
    </source>
</evidence>
<dbReference type="PANTHER" id="PTHR37531:SF1">
    <property type="entry name" value="HEME EXPORTER PROTEIN D"/>
    <property type="match status" value="1"/>
</dbReference>
<dbReference type="NCBIfam" id="TIGR03141">
    <property type="entry name" value="cytochro_ccmD"/>
    <property type="match status" value="1"/>
</dbReference>
<dbReference type="GO" id="GO:1903607">
    <property type="term" value="P:cytochrome c biosynthetic process"/>
    <property type="evidence" value="ECO:0007669"/>
    <property type="project" value="TreeGrafter"/>
</dbReference>
<keyword evidence="7 12" id="KW-0997">Cell inner membrane</keyword>
<dbReference type="EMBL" id="RKKB01000020">
    <property type="protein sequence ID" value="RPA23156.1"/>
    <property type="molecule type" value="Genomic_DNA"/>
</dbReference>
<keyword evidence="11 12" id="KW-0472">Membrane</keyword>
<dbReference type="EMBL" id="CP034073">
    <property type="protein sequence ID" value="AZG34513.1"/>
    <property type="molecule type" value="Genomic_DNA"/>
</dbReference>
<dbReference type="OrthoDB" id="9815607at2"/>
<dbReference type="GO" id="GO:0005886">
    <property type="term" value="C:plasma membrane"/>
    <property type="evidence" value="ECO:0007669"/>
    <property type="project" value="UniProtKB-SubCell"/>
</dbReference>
<keyword evidence="15" id="KW-1185">Reference proteome</keyword>
<evidence type="ECO:0000256" key="8">
    <source>
        <dbReference type="ARBA" id="ARBA00022692"/>
    </source>
</evidence>
<evidence type="ECO:0000256" key="7">
    <source>
        <dbReference type="ARBA" id="ARBA00022519"/>
    </source>
</evidence>
<reference evidence="16" key="2">
    <citation type="submission" date="2018-11" db="EMBL/GenBank/DDBJ databases">
        <title>Shewanella sp. R106.</title>
        <authorList>
            <person name="Hwang Y.J."/>
            <person name="Hwang C.Y."/>
        </authorList>
    </citation>
    <scope>NUCLEOTIDE SEQUENCE [LARGE SCALE GENOMIC DNA]</scope>
    <source>
        <strain evidence="16">R106</strain>
    </source>
</reference>
<evidence type="ECO:0000313" key="15">
    <source>
        <dbReference type="Proteomes" id="UP000273778"/>
    </source>
</evidence>
<evidence type="ECO:0000256" key="4">
    <source>
        <dbReference type="ARBA" id="ARBA00016461"/>
    </source>
</evidence>
<gene>
    <name evidence="14" type="primary">ccmD</name>
    <name evidence="14" type="ORF">EGC77_19550</name>
    <name evidence="13" type="ORF">EGC80_05940</name>
</gene>
<protein>
    <recommendedName>
        <fullName evidence="4 12">Heme exporter protein D</fullName>
    </recommendedName>
</protein>
<proteinExistence type="inferred from homology"/>
<name>A0A3N4DCF3_9GAMM</name>